<dbReference type="RefSeq" id="YP_009449159.1">
    <property type="nucleotide sequence ID" value="NC_036594.1"/>
</dbReference>
<evidence type="ECO:0000259" key="1">
    <source>
        <dbReference type="Pfam" id="PF07484"/>
    </source>
</evidence>
<dbReference type="KEGG" id="vg:35382798"/>
<evidence type="ECO:0000313" key="2">
    <source>
        <dbReference type="EMBL" id="SNW62857.1"/>
    </source>
</evidence>
<proteinExistence type="predicted"/>
<keyword evidence="3" id="KW-1185">Reference proteome</keyword>
<reference evidence="2" key="1">
    <citation type="submission" date="2017-08" db="EMBL/GenBank/DDBJ databases">
        <authorList>
            <consortium name="Urmite Genomes"/>
        </authorList>
    </citation>
    <scope>NUCLEOTIDE SEQUENCE [LARGE SCALE GENOMIC DNA]</scope>
    <source>
        <strain evidence="2">IHUMI-LCC2</strain>
    </source>
</reference>
<sequence length="156" mass="16011">MSKRCCGYEQSCNPCCPDPCLIYQPWPIPTPPIPVPPPPQILTGNGAPTLAIGTIGSLYLDLTNGNLYARLATGWVLVNSASTATANVPIGAAIDFSGTTIPTGFVLANGATLPVTTYPQLYAAIGNTFGGVPGVTYTLPTITSGIAGVSVILRAF</sequence>
<evidence type="ECO:0000313" key="3">
    <source>
        <dbReference type="Proteomes" id="UP000236316"/>
    </source>
</evidence>
<feature type="domain" description="Phage tail collar" evidence="1">
    <location>
        <begin position="91"/>
        <end position="140"/>
    </location>
</feature>
<dbReference type="SUPFAM" id="SSF88874">
    <property type="entry name" value="Receptor-binding domain of short tail fibre protein gp12"/>
    <property type="match status" value="1"/>
</dbReference>
<dbReference type="Pfam" id="PF07484">
    <property type="entry name" value="Collar"/>
    <property type="match status" value="1"/>
</dbReference>
<dbReference type="InterPro" id="IPR011083">
    <property type="entry name" value="Phage_tail_collar_dom"/>
</dbReference>
<accession>A0A2I2L5Q4</accession>
<name>A0A2I2L5Q4_9VIRU</name>
<protein>
    <submittedName>
        <fullName evidence="2">Phage Tail Collar domain-containing protein</fullName>
    </submittedName>
</protein>
<dbReference type="EMBL" id="LT906555">
    <property type="protein sequence ID" value="SNW62857.1"/>
    <property type="molecule type" value="Genomic_DNA"/>
</dbReference>
<dbReference type="GeneID" id="35382798"/>
<dbReference type="Gene3D" id="3.90.1340.10">
    <property type="entry name" value="Phage tail collar domain"/>
    <property type="match status" value="1"/>
</dbReference>
<gene>
    <name evidence="2" type="ORF">ORPV_953</name>
</gene>
<dbReference type="InterPro" id="IPR037053">
    <property type="entry name" value="Phage_tail_collar_dom_sf"/>
</dbReference>
<dbReference type="Proteomes" id="UP000236316">
    <property type="component" value="Segment"/>
</dbReference>
<organism evidence="2">
    <name type="scientific">Orpheovirus IHUMI-LCC2</name>
    <dbReference type="NCBI Taxonomy" id="2023057"/>
    <lineage>
        <taxon>Viruses</taxon>
        <taxon>Varidnaviria</taxon>
        <taxon>Bamfordvirae</taxon>
        <taxon>Nucleocytoviricota</taxon>
        <taxon>Megaviricetes</taxon>
        <taxon>Pimascovirales</taxon>
        <taxon>Ocovirineae</taxon>
        <taxon>Orpheoviridae</taxon>
        <taxon>Alphaorpheovirus</taxon>
        <taxon>Alphaorpheovirus massiliense</taxon>
    </lineage>
</organism>